<dbReference type="Gene3D" id="3.30.930.10">
    <property type="entry name" value="Bira Bifunctional Protein, Domain 2"/>
    <property type="match status" value="1"/>
</dbReference>
<gene>
    <name evidence="2" type="ORF">FHX75_121121</name>
</gene>
<proteinExistence type="predicted"/>
<evidence type="ECO:0000313" key="3">
    <source>
        <dbReference type="Proteomes" id="UP000319927"/>
    </source>
</evidence>
<keyword evidence="3" id="KW-1185">Reference proteome</keyword>
<dbReference type="PRINTS" id="PR01046">
    <property type="entry name" value="TRNASYNTHPRO"/>
</dbReference>
<evidence type="ECO:0000256" key="1">
    <source>
        <dbReference type="ARBA" id="ARBA00022917"/>
    </source>
</evidence>
<dbReference type="Proteomes" id="UP000319927">
    <property type="component" value="Unassembled WGS sequence"/>
</dbReference>
<dbReference type="GO" id="GO:0006433">
    <property type="term" value="P:prolyl-tRNA aminoacylation"/>
    <property type="evidence" value="ECO:0007669"/>
    <property type="project" value="InterPro"/>
</dbReference>
<accession>A0A561WFF5</accession>
<protein>
    <recommendedName>
        <fullName evidence="4">Proline--tRNA ligase</fullName>
    </recommendedName>
</protein>
<dbReference type="AlphaFoldDB" id="A0A561WFF5"/>
<dbReference type="PANTHER" id="PTHR42753">
    <property type="entry name" value="MITOCHONDRIAL RIBOSOME PROTEIN L39/PROLYL-TRNA LIGASE FAMILY MEMBER"/>
    <property type="match status" value="1"/>
</dbReference>
<dbReference type="InterPro" id="IPR045864">
    <property type="entry name" value="aa-tRNA-synth_II/BPL/LPL"/>
</dbReference>
<reference evidence="2 3" key="1">
    <citation type="submission" date="2019-06" db="EMBL/GenBank/DDBJ databases">
        <title>Sequencing the genomes of 1000 actinobacteria strains.</title>
        <authorList>
            <person name="Klenk H.-P."/>
        </authorList>
    </citation>
    <scope>NUCLEOTIDE SEQUENCE [LARGE SCALE GENOMIC DNA]</scope>
    <source>
        <strain evidence="2 3">DSM 102131</strain>
    </source>
</reference>
<comment type="caution">
    <text evidence="2">The sequence shown here is derived from an EMBL/GenBank/DDBJ whole genome shotgun (WGS) entry which is preliminary data.</text>
</comment>
<dbReference type="GO" id="GO:0005829">
    <property type="term" value="C:cytosol"/>
    <property type="evidence" value="ECO:0007669"/>
    <property type="project" value="TreeGrafter"/>
</dbReference>
<dbReference type="GO" id="GO:0005524">
    <property type="term" value="F:ATP binding"/>
    <property type="evidence" value="ECO:0007669"/>
    <property type="project" value="InterPro"/>
</dbReference>
<evidence type="ECO:0008006" key="4">
    <source>
        <dbReference type="Google" id="ProtNLM"/>
    </source>
</evidence>
<dbReference type="PANTHER" id="PTHR42753:SF2">
    <property type="entry name" value="PROLINE--TRNA LIGASE"/>
    <property type="match status" value="1"/>
</dbReference>
<dbReference type="InterPro" id="IPR050062">
    <property type="entry name" value="Pro-tRNA_synthetase"/>
</dbReference>
<evidence type="ECO:0000313" key="2">
    <source>
        <dbReference type="EMBL" id="TWG22590.1"/>
    </source>
</evidence>
<keyword evidence="1" id="KW-0648">Protein biosynthesis</keyword>
<sequence>MASSAPLAPGGYTWLPLGKLVLDRVTEIVRSEMTAIGDQEVHFPALLPAEPYRTSGRWTEYGDDIFTLADRRGAEHLLAPTHEEMATLP</sequence>
<dbReference type="GO" id="GO:0004827">
    <property type="term" value="F:proline-tRNA ligase activity"/>
    <property type="evidence" value="ECO:0007669"/>
    <property type="project" value="InterPro"/>
</dbReference>
<organism evidence="2 3">
    <name type="scientific">Micromonospora palomenae</name>
    <dbReference type="NCBI Taxonomy" id="1461247"/>
    <lineage>
        <taxon>Bacteria</taxon>
        <taxon>Bacillati</taxon>
        <taxon>Actinomycetota</taxon>
        <taxon>Actinomycetes</taxon>
        <taxon>Micromonosporales</taxon>
        <taxon>Micromonosporaceae</taxon>
        <taxon>Micromonospora</taxon>
    </lineage>
</organism>
<dbReference type="SUPFAM" id="SSF55681">
    <property type="entry name" value="Class II aaRS and biotin synthetases"/>
    <property type="match status" value="1"/>
</dbReference>
<dbReference type="InterPro" id="IPR002316">
    <property type="entry name" value="Pro-tRNA-ligase_IIa"/>
</dbReference>
<dbReference type="EMBL" id="VIXA01000002">
    <property type="protein sequence ID" value="TWG22590.1"/>
    <property type="molecule type" value="Genomic_DNA"/>
</dbReference>
<name>A0A561WFF5_9ACTN</name>